<evidence type="ECO:0000256" key="2">
    <source>
        <dbReference type="ARBA" id="ARBA00022679"/>
    </source>
</evidence>
<dbReference type="Proteomes" id="UP001058872">
    <property type="component" value="Chromosome"/>
</dbReference>
<dbReference type="Pfam" id="PF13649">
    <property type="entry name" value="Methyltransf_25"/>
    <property type="match status" value="1"/>
</dbReference>
<evidence type="ECO:0000313" key="5">
    <source>
        <dbReference type="Proteomes" id="UP001058872"/>
    </source>
</evidence>
<dbReference type="InterPro" id="IPR041698">
    <property type="entry name" value="Methyltransf_25"/>
</dbReference>
<organism evidence="4 5">
    <name type="scientific">Bradyrhizobium betae</name>
    <dbReference type="NCBI Taxonomy" id="244734"/>
    <lineage>
        <taxon>Bacteria</taxon>
        <taxon>Pseudomonadati</taxon>
        <taxon>Pseudomonadota</taxon>
        <taxon>Alphaproteobacteria</taxon>
        <taxon>Hyphomicrobiales</taxon>
        <taxon>Nitrobacteraceae</taxon>
        <taxon>Bradyrhizobium</taxon>
    </lineage>
</organism>
<reference evidence="4" key="1">
    <citation type="submission" date="2018-04" db="EMBL/GenBank/DDBJ databases">
        <title>Genomes of Endosymbiotic and Endophytic Bradyrhizobium Publication status.</title>
        <authorList>
            <person name="Guha S."/>
            <person name="Jorrin B."/>
            <person name="Sarkar M."/>
            <person name="Poole P.S."/>
            <person name="DasGupta M."/>
        </authorList>
    </citation>
    <scope>NUCLEOTIDE SEQUENCE</scope>
    <source>
        <strain evidence="4">WBOS16</strain>
    </source>
</reference>
<dbReference type="EMBL" id="CP028989">
    <property type="protein sequence ID" value="UUO67160.1"/>
    <property type="molecule type" value="Genomic_DNA"/>
</dbReference>
<protein>
    <submittedName>
        <fullName evidence="4">SAM-dependent methyltransferase</fullName>
    </submittedName>
</protein>
<evidence type="ECO:0000256" key="1">
    <source>
        <dbReference type="ARBA" id="ARBA00022603"/>
    </source>
</evidence>
<dbReference type="AlphaFoldDB" id="A0AAE9NDU0"/>
<keyword evidence="1 4" id="KW-0489">Methyltransferase</keyword>
<dbReference type="GO" id="GO:0032259">
    <property type="term" value="P:methylation"/>
    <property type="evidence" value="ECO:0007669"/>
    <property type="project" value="UniProtKB-KW"/>
</dbReference>
<dbReference type="SUPFAM" id="SSF53335">
    <property type="entry name" value="S-adenosyl-L-methionine-dependent methyltransferases"/>
    <property type="match status" value="1"/>
</dbReference>
<accession>A0AAE9NDU0</accession>
<name>A0AAE9NDU0_9BRAD</name>
<gene>
    <name evidence="4" type="ORF">DCM83_19455</name>
</gene>
<dbReference type="CDD" id="cd02440">
    <property type="entry name" value="AdoMet_MTases"/>
    <property type="match status" value="1"/>
</dbReference>
<dbReference type="InterPro" id="IPR029063">
    <property type="entry name" value="SAM-dependent_MTases_sf"/>
</dbReference>
<evidence type="ECO:0000259" key="3">
    <source>
        <dbReference type="Pfam" id="PF13649"/>
    </source>
</evidence>
<dbReference type="PANTHER" id="PTHR43861">
    <property type="entry name" value="TRANS-ACONITATE 2-METHYLTRANSFERASE-RELATED"/>
    <property type="match status" value="1"/>
</dbReference>
<dbReference type="PANTHER" id="PTHR43861:SF1">
    <property type="entry name" value="TRANS-ACONITATE 2-METHYLTRANSFERASE"/>
    <property type="match status" value="1"/>
</dbReference>
<dbReference type="GO" id="GO:0008757">
    <property type="term" value="F:S-adenosylmethionine-dependent methyltransferase activity"/>
    <property type="evidence" value="ECO:0007669"/>
    <property type="project" value="InterPro"/>
</dbReference>
<feature type="domain" description="Methyltransferase" evidence="3">
    <location>
        <begin position="45"/>
        <end position="133"/>
    </location>
</feature>
<keyword evidence="2" id="KW-0808">Transferase</keyword>
<dbReference type="Gene3D" id="3.40.50.150">
    <property type="entry name" value="Vaccinia Virus protein VP39"/>
    <property type="match status" value="1"/>
</dbReference>
<proteinExistence type="predicted"/>
<sequence length="201" mass="22014">MSATVDEETLQFYRGNAEAYAGREITSRQARLTAFLARLAPGASILELGCGAGGDTAELLARGFAVRPTDGSPEMAKVASRRLGRPVQTLLFEQLHETEAYDAVWANACLLHVPRPELAEVLARIWRALKPAGFFYASYKAGEAEGRDTLNRYYNYPSPDWLRATYIEAGSWSGVTIDTGEVKGFDDKAASMLFVVAQKRG</sequence>
<evidence type="ECO:0000313" key="4">
    <source>
        <dbReference type="EMBL" id="UUO67160.1"/>
    </source>
</evidence>